<evidence type="ECO:0000313" key="2">
    <source>
        <dbReference type="Proteomes" id="UP000054321"/>
    </source>
</evidence>
<dbReference type="Proteomes" id="UP000054321">
    <property type="component" value="Unassembled WGS sequence"/>
</dbReference>
<gene>
    <name evidence="1" type="ORF">OIDMADRAFT_16057</name>
</gene>
<dbReference type="STRING" id="913774.A0A0C3HYF1"/>
<dbReference type="AlphaFoldDB" id="A0A0C3HYF1"/>
<evidence type="ECO:0000313" key="1">
    <source>
        <dbReference type="EMBL" id="KIN07267.1"/>
    </source>
</evidence>
<dbReference type="EMBL" id="KN832870">
    <property type="protein sequence ID" value="KIN07267.1"/>
    <property type="molecule type" value="Genomic_DNA"/>
</dbReference>
<reference evidence="1 2" key="1">
    <citation type="submission" date="2014-04" db="EMBL/GenBank/DDBJ databases">
        <authorList>
            <consortium name="DOE Joint Genome Institute"/>
            <person name="Kuo A."/>
            <person name="Martino E."/>
            <person name="Perotto S."/>
            <person name="Kohler A."/>
            <person name="Nagy L.G."/>
            <person name="Floudas D."/>
            <person name="Copeland A."/>
            <person name="Barry K.W."/>
            <person name="Cichocki N."/>
            <person name="Veneault-Fourrey C."/>
            <person name="LaButti K."/>
            <person name="Lindquist E.A."/>
            <person name="Lipzen A."/>
            <person name="Lundell T."/>
            <person name="Morin E."/>
            <person name="Murat C."/>
            <person name="Sun H."/>
            <person name="Tunlid A."/>
            <person name="Henrissat B."/>
            <person name="Grigoriev I.V."/>
            <person name="Hibbett D.S."/>
            <person name="Martin F."/>
            <person name="Nordberg H.P."/>
            <person name="Cantor M.N."/>
            <person name="Hua S.X."/>
        </authorList>
    </citation>
    <scope>NUCLEOTIDE SEQUENCE [LARGE SCALE GENOMIC DNA]</scope>
    <source>
        <strain evidence="1 2">Zn</strain>
    </source>
</reference>
<keyword evidence="2" id="KW-1185">Reference proteome</keyword>
<proteinExistence type="predicted"/>
<sequence length="166" mass="18583">MDYLYSGSYTTTSMDIHLCILLHTKVYSLASELHIEGLKDLSCGLFTDTLQNQVSDIEMYLEAVKSVYAYAGGEHSALRFTVLCFGVTGIPVFLQDDEVWKRFAHLMSEVPAFQRDVIMALTEKAVDSDRDNMRLLCEDCGPMDPDDLYKVTVPCKGCGVDKTAIF</sequence>
<reference evidence="2" key="2">
    <citation type="submission" date="2015-01" db="EMBL/GenBank/DDBJ databases">
        <title>Evolutionary Origins and Diversification of the Mycorrhizal Mutualists.</title>
        <authorList>
            <consortium name="DOE Joint Genome Institute"/>
            <consortium name="Mycorrhizal Genomics Consortium"/>
            <person name="Kohler A."/>
            <person name="Kuo A."/>
            <person name="Nagy L.G."/>
            <person name="Floudas D."/>
            <person name="Copeland A."/>
            <person name="Barry K.W."/>
            <person name="Cichocki N."/>
            <person name="Veneault-Fourrey C."/>
            <person name="LaButti K."/>
            <person name="Lindquist E.A."/>
            <person name="Lipzen A."/>
            <person name="Lundell T."/>
            <person name="Morin E."/>
            <person name="Murat C."/>
            <person name="Riley R."/>
            <person name="Ohm R."/>
            <person name="Sun H."/>
            <person name="Tunlid A."/>
            <person name="Henrissat B."/>
            <person name="Grigoriev I.V."/>
            <person name="Hibbett D.S."/>
            <person name="Martin F."/>
        </authorList>
    </citation>
    <scope>NUCLEOTIDE SEQUENCE [LARGE SCALE GENOMIC DNA]</scope>
    <source>
        <strain evidence="2">Zn</strain>
    </source>
</reference>
<dbReference type="InParanoid" id="A0A0C3HYF1"/>
<name>A0A0C3HYF1_OIDMZ</name>
<protein>
    <recommendedName>
        <fullName evidence="3">BTB domain-containing protein</fullName>
    </recommendedName>
</protein>
<feature type="non-terminal residue" evidence="1">
    <location>
        <position position="166"/>
    </location>
</feature>
<dbReference type="HOGENOM" id="CLU_1606619_0_0_1"/>
<evidence type="ECO:0008006" key="3">
    <source>
        <dbReference type="Google" id="ProtNLM"/>
    </source>
</evidence>
<organism evidence="1 2">
    <name type="scientific">Oidiodendron maius (strain Zn)</name>
    <dbReference type="NCBI Taxonomy" id="913774"/>
    <lineage>
        <taxon>Eukaryota</taxon>
        <taxon>Fungi</taxon>
        <taxon>Dikarya</taxon>
        <taxon>Ascomycota</taxon>
        <taxon>Pezizomycotina</taxon>
        <taxon>Leotiomycetes</taxon>
        <taxon>Leotiomycetes incertae sedis</taxon>
        <taxon>Myxotrichaceae</taxon>
        <taxon>Oidiodendron</taxon>
    </lineage>
</organism>
<accession>A0A0C3HYF1</accession>
<dbReference type="OrthoDB" id="6359816at2759"/>